<proteinExistence type="predicted"/>
<keyword evidence="1" id="KW-0472">Membrane</keyword>
<sequence>MSHPKHPATVHFPITFSFLTGAFDVLYLASVAPATSGVVASAFKTLDLQINTALFPTLSYYTCILTIITAVPAIISGAIELSPVIQRDGFSSKKAQTGVLHALLNDLTIFAAAYNWWTRREATGFVPSTANVALSASVVPATFFAAFLGGHLVYHYGMGVGRSSSTAKKNK</sequence>
<feature type="domain" description="DUF2231" evidence="2">
    <location>
        <begin position="3"/>
        <end position="160"/>
    </location>
</feature>
<feature type="transmembrane region" description="Helical" evidence="1">
    <location>
        <begin position="99"/>
        <end position="117"/>
    </location>
</feature>
<name>A0A2V1DMU7_9PLEO</name>
<keyword evidence="1" id="KW-1133">Transmembrane helix</keyword>
<evidence type="ECO:0000313" key="4">
    <source>
        <dbReference type="Proteomes" id="UP000244855"/>
    </source>
</evidence>
<reference evidence="3 4" key="1">
    <citation type="journal article" date="2018" name="Sci. Rep.">
        <title>Comparative genomics provides insights into the lifestyle and reveals functional heterogeneity of dark septate endophytic fungi.</title>
        <authorList>
            <person name="Knapp D.G."/>
            <person name="Nemeth J.B."/>
            <person name="Barry K."/>
            <person name="Hainaut M."/>
            <person name="Henrissat B."/>
            <person name="Johnson J."/>
            <person name="Kuo A."/>
            <person name="Lim J.H.P."/>
            <person name="Lipzen A."/>
            <person name="Nolan M."/>
            <person name="Ohm R.A."/>
            <person name="Tamas L."/>
            <person name="Grigoriev I.V."/>
            <person name="Spatafora J.W."/>
            <person name="Nagy L.G."/>
            <person name="Kovacs G.M."/>
        </authorList>
    </citation>
    <scope>NUCLEOTIDE SEQUENCE [LARGE SCALE GENOMIC DNA]</scope>
    <source>
        <strain evidence="3 4">DSE2036</strain>
    </source>
</reference>
<accession>A0A2V1DMU7</accession>
<protein>
    <recommendedName>
        <fullName evidence="2">DUF2231 domain-containing protein</fullName>
    </recommendedName>
</protein>
<feature type="transmembrane region" description="Helical" evidence="1">
    <location>
        <begin position="58"/>
        <end position="79"/>
    </location>
</feature>
<dbReference type="EMBL" id="KZ805390">
    <property type="protein sequence ID" value="PVH99547.1"/>
    <property type="molecule type" value="Genomic_DNA"/>
</dbReference>
<dbReference type="Pfam" id="PF09990">
    <property type="entry name" value="DUF2231"/>
    <property type="match status" value="1"/>
</dbReference>
<keyword evidence="1" id="KW-0812">Transmembrane</keyword>
<dbReference type="Proteomes" id="UP000244855">
    <property type="component" value="Unassembled WGS sequence"/>
</dbReference>
<evidence type="ECO:0000259" key="2">
    <source>
        <dbReference type="Pfam" id="PF09990"/>
    </source>
</evidence>
<dbReference type="AlphaFoldDB" id="A0A2V1DMU7"/>
<organism evidence="3 4">
    <name type="scientific">Periconia macrospinosa</name>
    <dbReference type="NCBI Taxonomy" id="97972"/>
    <lineage>
        <taxon>Eukaryota</taxon>
        <taxon>Fungi</taxon>
        <taxon>Dikarya</taxon>
        <taxon>Ascomycota</taxon>
        <taxon>Pezizomycotina</taxon>
        <taxon>Dothideomycetes</taxon>
        <taxon>Pleosporomycetidae</taxon>
        <taxon>Pleosporales</taxon>
        <taxon>Massarineae</taxon>
        <taxon>Periconiaceae</taxon>
        <taxon>Periconia</taxon>
    </lineage>
</organism>
<evidence type="ECO:0000256" key="1">
    <source>
        <dbReference type="SAM" id="Phobius"/>
    </source>
</evidence>
<dbReference type="InterPro" id="IPR019251">
    <property type="entry name" value="DUF2231_TM"/>
</dbReference>
<dbReference type="OrthoDB" id="2580011at2759"/>
<keyword evidence="4" id="KW-1185">Reference proteome</keyword>
<gene>
    <name evidence="3" type="ORF">DM02DRAFT_614964</name>
</gene>
<evidence type="ECO:0000313" key="3">
    <source>
        <dbReference type="EMBL" id="PVH99547.1"/>
    </source>
</evidence>
<feature type="transmembrane region" description="Helical" evidence="1">
    <location>
        <begin position="129"/>
        <end position="154"/>
    </location>
</feature>